<dbReference type="GO" id="GO:0006303">
    <property type="term" value="P:double-strand break repair via nonhomologous end joining"/>
    <property type="evidence" value="ECO:0007669"/>
    <property type="project" value="TreeGrafter"/>
</dbReference>
<evidence type="ECO:0000313" key="2">
    <source>
        <dbReference type="Proteomes" id="UP000265520"/>
    </source>
</evidence>
<organism evidence="1 2">
    <name type="scientific">Trifolium medium</name>
    <dbReference type="NCBI Taxonomy" id="97028"/>
    <lineage>
        <taxon>Eukaryota</taxon>
        <taxon>Viridiplantae</taxon>
        <taxon>Streptophyta</taxon>
        <taxon>Embryophyta</taxon>
        <taxon>Tracheophyta</taxon>
        <taxon>Spermatophyta</taxon>
        <taxon>Magnoliopsida</taxon>
        <taxon>eudicotyledons</taxon>
        <taxon>Gunneridae</taxon>
        <taxon>Pentapetalae</taxon>
        <taxon>rosids</taxon>
        <taxon>fabids</taxon>
        <taxon>Fabales</taxon>
        <taxon>Fabaceae</taxon>
        <taxon>Papilionoideae</taxon>
        <taxon>50 kb inversion clade</taxon>
        <taxon>NPAAA clade</taxon>
        <taxon>Hologalegina</taxon>
        <taxon>IRL clade</taxon>
        <taxon>Trifolieae</taxon>
        <taxon>Trifolium</taxon>
    </lineage>
</organism>
<dbReference type="GO" id="GO:0000014">
    <property type="term" value="F:single-stranded DNA endodeoxyribonuclease activity"/>
    <property type="evidence" value="ECO:0007669"/>
    <property type="project" value="TreeGrafter"/>
</dbReference>
<dbReference type="EMBL" id="LXQA010047848">
    <property type="protein sequence ID" value="MCI02013.1"/>
    <property type="molecule type" value="Genomic_DNA"/>
</dbReference>
<dbReference type="Proteomes" id="UP000265520">
    <property type="component" value="Unassembled WGS sequence"/>
</dbReference>
<evidence type="ECO:0000313" key="1">
    <source>
        <dbReference type="EMBL" id="MCI02013.1"/>
    </source>
</evidence>
<dbReference type="GO" id="GO:0042138">
    <property type="term" value="P:meiotic DNA double-strand break formation"/>
    <property type="evidence" value="ECO:0007669"/>
    <property type="project" value="TreeGrafter"/>
</dbReference>
<dbReference type="GO" id="GO:0000723">
    <property type="term" value="P:telomere maintenance"/>
    <property type="evidence" value="ECO:0007669"/>
    <property type="project" value="TreeGrafter"/>
</dbReference>
<dbReference type="PANTHER" id="PTHR10139">
    <property type="entry name" value="DOUBLE-STRAND BREAK REPAIR PROTEIN MRE11"/>
    <property type="match status" value="1"/>
</dbReference>
<dbReference type="PANTHER" id="PTHR10139:SF1">
    <property type="entry name" value="DOUBLE-STRAND BREAK REPAIR PROTEIN MRE11"/>
    <property type="match status" value="1"/>
</dbReference>
<dbReference type="GO" id="GO:0000724">
    <property type="term" value="P:double-strand break repair via homologous recombination"/>
    <property type="evidence" value="ECO:0007669"/>
    <property type="project" value="TreeGrafter"/>
</dbReference>
<dbReference type="GO" id="GO:0030870">
    <property type="term" value="C:Mre11 complex"/>
    <property type="evidence" value="ECO:0007669"/>
    <property type="project" value="TreeGrafter"/>
</dbReference>
<protein>
    <submittedName>
        <fullName evidence="1">Double-strand break repair protein MRE11-like</fullName>
    </submittedName>
</protein>
<dbReference type="AlphaFoldDB" id="A0A392NQE2"/>
<dbReference type="GO" id="GO:0097552">
    <property type="term" value="P:mitochondrial double-strand break repair via homologous recombination"/>
    <property type="evidence" value="ECO:0007669"/>
    <property type="project" value="TreeGrafter"/>
</dbReference>
<comment type="caution">
    <text evidence="1">The sequence shown here is derived from an EMBL/GenBank/DDBJ whole genome shotgun (WGS) entry which is preliminary data.</text>
</comment>
<dbReference type="GO" id="GO:0035861">
    <property type="term" value="C:site of double-strand break"/>
    <property type="evidence" value="ECO:0007669"/>
    <property type="project" value="TreeGrafter"/>
</dbReference>
<sequence length="63" mass="7372">MEILPVNDLDIALHNFVNKDDKMAFYSCVQYNIDETRNKIAKDSNEQKFDEEDLVVKVGECFE</sequence>
<reference evidence="1 2" key="1">
    <citation type="journal article" date="2018" name="Front. Plant Sci.">
        <title>Red Clover (Trifolium pratense) and Zigzag Clover (T. medium) - A Picture of Genomic Similarities and Differences.</title>
        <authorList>
            <person name="Dluhosova J."/>
            <person name="Istvanek J."/>
            <person name="Nedelnik J."/>
            <person name="Repkova J."/>
        </authorList>
    </citation>
    <scope>NUCLEOTIDE SEQUENCE [LARGE SCALE GENOMIC DNA]</scope>
    <source>
        <strain evidence="2">cv. 10/8</strain>
        <tissue evidence="1">Leaf</tissue>
    </source>
</reference>
<dbReference type="GO" id="GO:0007095">
    <property type="term" value="P:mitotic G2 DNA damage checkpoint signaling"/>
    <property type="evidence" value="ECO:0007669"/>
    <property type="project" value="TreeGrafter"/>
</dbReference>
<accession>A0A392NQE2</accession>
<proteinExistence type="predicted"/>
<keyword evidence="2" id="KW-1185">Reference proteome</keyword>
<feature type="non-terminal residue" evidence="1">
    <location>
        <position position="63"/>
    </location>
</feature>
<name>A0A392NQE2_9FABA</name>